<sequence length="16" mass="1905">MLYNGNPRMANFFCKV</sequence>
<reference evidence="1" key="1">
    <citation type="submission" date="2022-03" db="EMBL/GenBank/DDBJ databases">
        <authorList>
            <person name="Sayadi A."/>
        </authorList>
    </citation>
    <scope>NUCLEOTIDE SEQUENCE</scope>
</reference>
<name>A0A9P0LWE4_ACAOB</name>
<evidence type="ECO:0000313" key="1">
    <source>
        <dbReference type="EMBL" id="CAH2000805.1"/>
    </source>
</evidence>
<keyword evidence="2" id="KW-1185">Reference proteome</keyword>
<dbReference type="EMBL" id="CAKOFQ010007422">
    <property type="protein sequence ID" value="CAH2000805.1"/>
    <property type="molecule type" value="Genomic_DNA"/>
</dbReference>
<protein>
    <submittedName>
        <fullName evidence="1">Uncharacterized protein</fullName>
    </submittedName>
</protein>
<gene>
    <name evidence="1" type="ORF">ACAOBT_LOCUS25803</name>
</gene>
<dbReference type="Proteomes" id="UP001152888">
    <property type="component" value="Unassembled WGS sequence"/>
</dbReference>
<organism evidence="1 2">
    <name type="scientific">Acanthoscelides obtectus</name>
    <name type="common">Bean weevil</name>
    <name type="synonym">Bruchus obtectus</name>
    <dbReference type="NCBI Taxonomy" id="200917"/>
    <lineage>
        <taxon>Eukaryota</taxon>
        <taxon>Metazoa</taxon>
        <taxon>Ecdysozoa</taxon>
        <taxon>Arthropoda</taxon>
        <taxon>Hexapoda</taxon>
        <taxon>Insecta</taxon>
        <taxon>Pterygota</taxon>
        <taxon>Neoptera</taxon>
        <taxon>Endopterygota</taxon>
        <taxon>Coleoptera</taxon>
        <taxon>Polyphaga</taxon>
        <taxon>Cucujiformia</taxon>
        <taxon>Chrysomeloidea</taxon>
        <taxon>Chrysomelidae</taxon>
        <taxon>Bruchinae</taxon>
        <taxon>Bruchini</taxon>
        <taxon>Acanthoscelides</taxon>
    </lineage>
</organism>
<dbReference type="AlphaFoldDB" id="A0A9P0LWE4"/>
<accession>A0A9P0LWE4</accession>
<comment type="caution">
    <text evidence="1">The sequence shown here is derived from an EMBL/GenBank/DDBJ whole genome shotgun (WGS) entry which is preliminary data.</text>
</comment>
<evidence type="ECO:0000313" key="2">
    <source>
        <dbReference type="Proteomes" id="UP001152888"/>
    </source>
</evidence>
<proteinExistence type="predicted"/>